<comment type="caution">
    <text evidence="2">The sequence shown here is derived from an EMBL/GenBank/DDBJ whole genome shotgun (WGS) entry which is preliminary data.</text>
</comment>
<evidence type="ECO:0000256" key="1">
    <source>
        <dbReference type="SAM" id="SignalP"/>
    </source>
</evidence>
<dbReference type="RefSeq" id="WP_205317878.1">
    <property type="nucleotide sequence ID" value="NZ_CP059090.1"/>
</dbReference>
<gene>
    <name evidence="2" type="ORF">C7430_1174</name>
</gene>
<dbReference type="Pfam" id="PF02635">
    <property type="entry name" value="DsrE"/>
    <property type="match status" value="1"/>
</dbReference>
<dbReference type="AlphaFoldDB" id="A0ABD6XJV4"/>
<dbReference type="InterPro" id="IPR027396">
    <property type="entry name" value="DsrEFH-like"/>
</dbReference>
<keyword evidence="1" id="KW-0732">Signal</keyword>
<proteinExistence type="predicted"/>
<accession>A0ABD6XJV4</accession>
<dbReference type="Gene3D" id="3.40.1260.10">
    <property type="entry name" value="DsrEFH-like"/>
    <property type="match status" value="1"/>
</dbReference>
<name>A0ABD6XJV4_ENTAG</name>
<dbReference type="Proteomes" id="UP000245996">
    <property type="component" value="Unassembled WGS sequence"/>
</dbReference>
<feature type="signal peptide" evidence="1">
    <location>
        <begin position="1"/>
        <end position="33"/>
    </location>
</feature>
<dbReference type="EMBL" id="QGHE01000017">
    <property type="protein sequence ID" value="PWJ73877.1"/>
    <property type="molecule type" value="Genomic_DNA"/>
</dbReference>
<dbReference type="SUPFAM" id="SSF75169">
    <property type="entry name" value="DsrEFH-like"/>
    <property type="match status" value="1"/>
</dbReference>
<organism evidence="2 3">
    <name type="scientific">Enterobacter agglomerans</name>
    <name type="common">Erwinia herbicola</name>
    <name type="synonym">Pantoea agglomerans</name>
    <dbReference type="NCBI Taxonomy" id="549"/>
    <lineage>
        <taxon>Bacteria</taxon>
        <taxon>Pseudomonadati</taxon>
        <taxon>Pseudomonadota</taxon>
        <taxon>Gammaproteobacteria</taxon>
        <taxon>Enterobacterales</taxon>
        <taxon>Erwiniaceae</taxon>
        <taxon>Pantoea</taxon>
        <taxon>Pantoea agglomerans group</taxon>
    </lineage>
</organism>
<dbReference type="InterPro" id="IPR003787">
    <property type="entry name" value="Sulphur_relay_DsrE/F-like"/>
</dbReference>
<sequence length="197" mass="21426">MPATKGKIMNSPIANFRRLMVVAGLMCSMAAAAEVSPSPSFWSTPEIQGYGKIHFLPDSAFKPEKNQRYKIVFSLTKGSKNPDEINSSLDHVARTVNLYVASGVPLSHLFFVAVASGEATSLTLSREAYQKHFGVANPNTDLLKKLRRAGVKVAVCGQAVAEHQFDYSEIDRSVTTSLSALTTITTLEQQGYSLMPL</sequence>
<protein>
    <submittedName>
        <fullName evidence="2">Intracellular sulfur oxidation DsrE/DsrF family protein</fullName>
    </submittedName>
</protein>
<evidence type="ECO:0000313" key="2">
    <source>
        <dbReference type="EMBL" id="PWJ73877.1"/>
    </source>
</evidence>
<feature type="chain" id="PRO_5044890461" evidence="1">
    <location>
        <begin position="34"/>
        <end position="197"/>
    </location>
</feature>
<dbReference type="PANTHER" id="PTHR37691">
    <property type="entry name" value="BLR3518 PROTEIN"/>
    <property type="match status" value="1"/>
</dbReference>
<dbReference type="PANTHER" id="PTHR37691:SF1">
    <property type="entry name" value="BLR3518 PROTEIN"/>
    <property type="match status" value="1"/>
</dbReference>
<reference evidence="2 3" key="1">
    <citation type="submission" date="2018-05" db="EMBL/GenBank/DDBJ databases">
        <title>Genomic Encyclopedia of Type Strains, Phase IV (KMG-V): Genome sequencing to study the core and pangenomes of soil and plant-associated prokaryotes.</title>
        <authorList>
            <person name="Whitman W."/>
        </authorList>
    </citation>
    <scope>NUCLEOTIDE SEQUENCE [LARGE SCALE GENOMIC DNA]</scope>
    <source>
        <strain evidence="2 3">PNG 92-11</strain>
    </source>
</reference>
<evidence type="ECO:0000313" key="3">
    <source>
        <dbReference type="Proteomes" id="UP000245996"/>
    </source>
</evidence>